<dbReference type="PANTHER" id="PTHR12874">
    <property type="entry name" value="F-BOX ONLY PROTEIN 48-RELATED"/>
    <property type="match status" value="1"/>
</dbReference>
<sequence>MGGEQWGEERSFAGLRIREKGSQEEEEEEEEEEGEEVIGGENSDQWRSLYDLGDDALSHILSFLSPAQISTCSCVSHRLRELCQDDHKVWLPMCERRWGSSTQVWSWVTNGSVPFKFLHTFLTRFENLVGFWRGVENGGHGNLVIFEWGPHNITGFRVLPATPGTFKVCKLPFVWIGLSRDGNPVCLMHLDSAHFVHPVNGKTTPKASESQPSSRPLQIPGNPAFSAGKKNPFEMLGPDLNLEQELPAGVVVVDMHFVGSHHIVVEQLQQTQYPFMGKKKSLVEAAAVASFGSSENLVNFFGHTGGGSPGVNSEASSRSSDAGLSPPGSFPYEMYQFLARKVTSPGGDRAARKQQRRERDRAFSQGRHRCEPEHFVKIVHCCPTAARPLQGLWKAVSGTTGLDIVMLSYDDQGGVICRKMGIKPPGVTMGTGSVYWTAKDSCMIPAPLPEIEQQNYECRFHNRPTCGHGIECGCLNCGSQDYIDEEVVGMLRATLNLDYCRLNNFMQGGPGRHDNEARVWQYASGRFGFGLIPSSQVLDFRPLCAADGLADVGDYFF</sequence>
<dbReference type="InterPro" id="IPR001810">
    <property type="entry name" value="F-box_dom"/>
</dbReference>
<dbReference type="Pfam" id="PF12937">
    <property type="entry name" value="F-box-like"/>
    <property type="match status" value="1"/>
</dbReference>
<evidence type="ECO:0000259" key="2">
    <source>
        <dbReference type="PROSITE" id="PS50181"/>
    </source>
</evidence>
<feature type="compositionally biased region" description="Basic and acidic residues" evidence="1">
    <location>
        <begin position="7"/>
        <end position="23"/>
    </location>
</feature>
<reference evidence="3" key="1">
    <citation type="submission" date="2024-03" db="EMBL/GenBank/DDBJ databases">
        <authorList>
            <consortium name="ELIXIR-Norway"/>
            <consortium name="Elixir Norway"/>
        </authorList>
    </citation>
    <scope>NUCLEOTIDE SEQUENCE</scope>
</reference>
<dbReference type="SUPFAM" id="SSF81383">
    <property type="entry name" value="F-box domain"/>
    <property type="match status" value="1"/>
</dbReference>
<dbReference type="Gene3D" id="1.20.1280.50">
    <property type="match status" value="1"/>
</dbReference>
<feature type="compositionally biased region" description="Polar residues" evidence="1">
    <location>
        <begin position="201"/>
        <end position="216"/>
    </location>
</feature>
<dbReference type="EMBL" id="OZ023716">
    <property type="protein sequence ID" value="CAK9865652.1"/>
    <property type="molecule type" value="Genomic_DNA"/>
</dbReference>
<evidence type="ECO:0000313" key="3">
    <source>
        <dbReference type="EMBL" id="CAK9865652.1"/>
    </source>
</evidence>
<keyword evidence="4" id="KW-1185">Reference proteome</keyword>
<feature type="region of interest" description="Disordered" evidence="1">
    <location>
        <begin position="343"/>
        <end position="366"/>
    </location>
</feature>
<dbReference type="PANTHER" id="PTHR12874:SF28">
    <property type="entry name" value="F-BOX PROTEIN"/>
    <property type="match status" value="1"/>
</dbReference>
<feature type="region of interest" description="Disordered" evidence="1">
    <location>
        <begin position="201"/>
        <end position="224"/>
    </location>
</feature>
<name>A0ABP1ATF0_9BRYO</name>
<feature type="region of interest" description="Disordered" evidence="1">
    <location>
        <begin position="1"/>
        <end position="40"/>
    </location>
</feature>
<dbReference type="InterPro" id="IPR036047">
    <property type="entry name" value="F-box-like_dom_sf"/>
</dbReference>
<dbReference type="PROSITE" id="PS50181">
    <property type="entry name" value="FBOX"/>
    <property type="match status" value="1"/>
</dbReference>
<feature type="compositionally biased region" description="Basic and acidic residues" evidence="1">
    <location>
        <begin position="357"/>
        <end position="366"/>
    </location>
</feature>
<evidence type="ECO:0000313" key="4">
    <source>
        <dbReference type="Proteomes" id="UP001497522"/>
    </source>
</evidence>
<proteinExistence type="predicted"/>
<dbReference type="Proteomes" id="UP001497522">
    <property type="component" value="Chromosome 15"/>
</dbReference>
<organism evidence="3 4">
    <name type="scientific">Sphagnum jensenii</name>
    <dbReference type="NCBI Taxonomy" id="128206"/>
    <lineage>
        <taxon>Eukaryota</taxon>
        <taxon>Viridiplantae</taxon>
        <taxon>Streptophyta</taxon>
        <taxon>Embryophyta</taxon>
        <taxon>Bryophyta</taxon>
        <taxon>Sphagnophytina</taxon>
        <taxon>Sphagnopsida</taxon>
        <taxon>Sphagnales</taxon>
        <taxon>Sphagnaceae</taxon>
        <taxon>Sphagnum</taxon>
    </lineage>
</organism>
<feature type="compositionally biased region" description="Acidic residues" evidence="1">
    <location>
        <begin position="24"/>
        <end position="38"/>
    </location>
</feature>
<evidence type="ECO:0000256" key="1">
    <source>
        <dbReference type="SAM" id="MobiDB-lite"/>
    </source>
</evidence>
<protein>
    <recommendedName>
        <fullName evidence="2">F-box domain-containing protein</fullName>
    </recommendedName>
</protein>
<gene>
    <name evidence="3" type="ORF">CSSPJE1EN2_LOCUS8647</name>
</gene>
<feature type="domain" description="F-box" evidence="2">
    <location>
        <begin position="46"/>
        <end position="93"/>
    </location>
</feature>
<accession>A0ABP1ATF0</accession>